<accession>A0ABW9WGG3</accession>
<reference evidence="1 2" key="1">
    <citation type="submission" date="2019-12" db="EMBL/GenBank/DDBJ databases">
        <title>Novel species isolated from a subtropical stream in China.</title>
        <authorList>
            <person name="Lu H."/>
        </authorList>
    </citation>
    <scope>NUCLEOTIDE SEQUENCE [LARGE SCALE GENOMIC DNA]</scope>
    <source>
        <strain evidence="1 2">FT109W</strain>
    </source>
</reference>
<protein>
    <submittedName>
        <fullName evidence="1">Uncharacterized protein</fullName>
    </submittedName>
</protein>
<name>A0ABW9WGG3_9BURK</name>
<comment type="caution">
    <text evidence="1">The sequence shown here is derived from an EMBL/GenBank/DDBJ whole genome shotgun (WGS) entry which is preliminary data.</text>
</comment>
<evidence type="ECO:0000313" key="2">
    <source>
        <dbReference type="Proteomes" id="UP000466332"/>
    </source>
</evidence>
<dbReference type="EMBL" id="WWCS01000006">
    <property type="protein sequence ID" value="MYN39900.1"/>
    <property type="molecule type" value="Genomic_DNA"/>
</dbReference>
<keyword evidence="2" id="KW-1185">Reference proteome</keyword>
<dbReference type="RefSeq" id="WP_161044984.1">
    <property type="nucleotide sequence ID" value="NZ_WWCS01000006.1"/>
</dbReference>
<dbReference type="Proteomes" id="UP000466332">
    <property type="component" value="Unassembled WGS sequence"/>
</dbReference>
<sequence length="180" mass="17922">MGSSSSTSTIVNNNTTVIINAVNAAAITNPGTFSTVPVGSPAQAVEQALEKALLATLTAAWNARFTSTNPLAAGNIDSAFLVATGSISMSTPVTCAVDQITSDLNSWQVTGGADVPTTIAKQILSSLVMEGGLVAMSSGIHTLGPAQTVGWAAATLTAVAGSGPDTTNFIGYAFTASNVS</sequence>
<evidence type="ECO:0000313" key="1">
    <source>
        <dbReference type="EMBL" id="MYN39900.1"/>
    </source>
</evidence>
<organism evidence="1 2">
    <name type="scientific">Duganella margarita</name>
    <dbReference type="NCBI Taxonomy" id="2692170"/>
    <lineage>
        <taxon>Bacteria</taxon>
        <taxon>Pseudomonadati</taxon>
        <taxon>Pseudomonadota</taxon>
        <taxon>Betaproteobacteria</taxon>
        <taxon>Burkholderiales</taxon>
        <taxon>Oxalobacteraceae</taxon>
        <taxon>Telluria group</taxon>
        <taxon>Duganella</taxon>
    </lineage>
</organism>
<proteinExistence type="predicted"/>
<gene>
    <name evidence="1" type="ORF">GTP55_10990</name>
</gene>